<dbReference type="SUPFAM" id="SSF56529">
    <property type="entry name" value="FAH"/>
    <property type="match status" value="1"/>
</dbReference>
<evidence type="ECO:0000313" key="5">
    <source>
        <dbReference type="Proteomes" id="UP000317593"/>
    </source>
</evidence>
<accession>A0A521C677</accession>
<dbReference type="Proteomes" id="UP000317593">
    <property type="component" value="Unassembled WGS sequence"/>
</dbReference>
<dbReference type="InterPro" id="IPR011234">
    <property type="entry name" value="Fumarylacetoacetase-like_C"/>
</dbReference>
<dbReference type="PANTHER" id="PTHR42796:SF4">
    <property type="entry name" value="FUMARYLACETOACETATE HYDROLASE DOMAIN-CONTAINING PROTEIN 2A"/>
    <property type="match status" value="1"/>
</dbReference>
<gene>
    <name evidence="4" type="ORF">SAMN06265218_1054</name>
</gene>
<dbReference type="InterPro" id="IPR051121">
    <property type="entry name" value="FAH"/>
</dbReference>
<dbReference type="AlphaFoldDB" id="A0A521C677"/>
<dbReference type="GO" id="GO:0046872">
    <property type="term" value="F:metal ion binding"/>
    <property type="evidence" value="ECO:0007669"/>
    <property type="project" value="UniProtKB-KW"/>
</dbReference>
<dbReference type="RefSeq" id="WP_221929948.1">
    <property type="nucleotide sequence ID" value="NZ_FXTH01000005.1"/>
</dbReference>
<evidence type="ECO:0000259" key="3">
    <source>
        <dbReference type="Pfam" id="PF01557"/>
    </source>
</evidence>
<reference evidence="4 5" key="1">
    <citation type="submission" date="2017-05" db="EMBL/GenBank/DDBJ databases">
        <authorList>
            <person name="Varghese N."/>
            <person name="Submissions S."/>
        </authorList>
    </citation>
    <scope>NUCLEOTIDE SEQUENCE [LARGE SCALE GENOMIC DNA]</scope>
    <source>
        <strain evidence="4 5">DSM 21194</strain>
    </source>
</reference>
<dbReference type="InterPro" id="IPR036663">
    <property type="entry name" value="Fumarylacetoacetase_C_sf"/>
</dbReference>
<dbReference type="EMBL" id="FXTH01000005">
    <property type="protein sequence ID" value="SMO54170.1"/>
    <property type="molecule type" value="Genomic_DNA"/>
</dbReference>
<feature type="domain" description="Fumarylacetoacetase-like C-terminal" evidence="3">
    <location>
        <begin position="73"/>
        <end position="278"/>
    </location>
</feature>
<dbReference type="Pfam" id="PF01557">
    <property type="entry name" value="FAA_hydrolase"/>
    <property type="match status" value="1"/>
</dbReference>
<sequence>MKLTTLKDGTATAIVDGQSISLNDLGFRGSLMDLIKSEPSNIEQVKKTLEEYTGEGRPVKKEDYDAPVSTPSKIVAIGLNYLDHASESQMDVPDTPLVFTKFSSSIISATDTIEIPVDLTREVDYEVELGIVIGKNAKNISPEEALSHVFGYTVINDISARDLQFSDEQWVRGKSLDTFCPLGPVIVTADEIDDPQNLDIGCSVNGQTLQEANTRDMIFGVAELVSSLSHSFTLEAGDIIASGTPQGVGFSRKPPIYLTAGDTVRTWVSGIGELNNPVKEI</sequence>
<dbReference type="GO" id="GO:0016853">
    <property type="term" value="F:isomerase activity"/>
    <property type="evidence" value="ECO:0007669"/>
    <property type="project" value="UniProtKB-ARBA"/>
</dbReference>
<comment type="similarity">
    <text evidence="1">Belongs to the FAH family.</text>
</comment>
<dbReference type="Gene3D" id="3.90.850.10">
    <property type="entry name" value="Fumarylacetoacetase-like, C-terminal domain"/>
    <property type="match status" value="1"/>
</dbReference>
<keyword evidence="2" id="KW-0479">Metal-binding</keyword>
<dbReference type="GO" id="GO:0019752">
    <property type="term" value="P:carboxylic acid metabolic process"/>
    <property type="evidence" value="ECO:0007669"/>
    <property type="project" value="UniProtKB-ARBA"/>
</dbReference>
<dbReference type="FunFam" id="3.90.850.10:FF:000002">
    <property type="entry name" value="2-hydroxyhepta-2,4-diene-1,7-dioate isomerase"/>
    <property type="match status" value="1"/>
</dbReference>
<keyword evidence="5" id="KW-1185">Reference proteome</keyword>
<proteinExistence type="inferred from homology"/>
<evidence type="ECO:0000256" key="2">
    <source>
        <dbReference type="ARBA" id="ARBA00022723"/>
    </source>
</evidence>
<organism evidence="4 5">
    <name type="scientific">Fodinibius sediminis</name>
    <dbReference type="NCBI Taxonomy" id="1214077"/>
    <lineage>
        <taxon>Bacteria</taxon>
        <taxon>Pseudomonadati</taxon>
        <taxon>Balneolota</taxon>
        <taxon>Balneolia</taxon>
        <taxon>Balneolales</taxon>
        <taxon>Balneolaceae</taxon>
        <taxon>Fodinibius</taxon>
    </lineage>
</organism>
<name>A0A521C677_9BACT</name>
<dbReference type="PANTHER" id="PTHR42796">
    <property type="entry name" value="FUMARYLACETOACETATE HYDROLASE DOMAIN-CONTAINING PROTEIN 2A-RELATED"/>
    <property type="match status" value="1"/>
</dbReference>
<evidence type="ECO:0000313" key="4">
    <source>
        <dbReference type="EMBL" id="SMO54170.1"/>
    </source>
</evidence>
<protein>
    <submittedName>
        <fullName evidence="4">2-keto-4-pentenoate hydratase/2-oxohepta-3-ene-1,7-dioic acid hydratase (Catechol pathway)</fullName>
    </submittedName>
</protein>
<evidence type="ECO:0000256" key="1">
    <source>
        <dbReference type="ARBA" id="ARBA00010211"/>
    </source>
</evidence>